<dbReference type="SMART" id="SM00365">
    <property type="entry name" value="LRR_SD22"/>
    <property type="match status" value="18"/>
</dbReference>
<evidence type="ECO:0000256" key="10">
    <source>
        <dbReference type="ARBA" id="ARBA00047899"/>
    </source>
</evidence>
<dbReference type="PANTHER" id="PTHR48051:SF54">
    <property type="entry name" value="LEUCINE-RICH REPEAT-CONTAINING PROTEIN"/>
    <property type="match status" value="1"/>
</dbReference>
<dbReference type="Gene3D" id="1.10.10.2200">
    <property type="match status" value="1"/>
</dbReference>
<dbReference type="SMART" id="SM00364">
    <property type="entry name" value="LRR_BAC"/>
    <property type="match status" value="16"/>
</dbReference>
<comment type="catalytic activity">
    <reaction evidence="11">
        <text>L-seryl-[protein] + ATP = O-phospho-L-seryl-[protein] + ADP + H(+)</text>
        <dbReference type="Rhea" id="RHEA:17989"/>
        <dbReference type="Rhea" id="RHEA-COMP:9863"/>
        <dbReference type="Rhea" id="RHEA-COMP:11604"/>
        <dbReference type="ChEBI" id="CHEBI:15378"/>
        <dbReference type="ChEBI" id="CHEBI:29999"/>
        <dbReference type="ChEBI" id="CHEBI:30616"/>
        <dbReference type="ChEBI" id="CHEBI:83421"/>
        <dbReference type="ChEBI" id="CHEBI:456216"/>
        <dbReference type="EC" id="2.7.11.1"/>
    </reaction>
</comment>
<dbReference type="SMART" id="SM00173">
    <property type="entry name" value="RAS"/>
    <property type="match status" value="1"/>
</dbReference>
<evidence type="ECO:0000256" key="8">
    <source>
        <dbReference type="ARBA" id="ARBA00022840"/>
    </source>
</evidence>
<keyword evidence="2" id="KW-0723">Serine/threonine-protein kinase</keyword>
<feature type="region of interest" description="Disordered" evidence="12">
    <location>
        <begin position="1032"/>
        <end position="1053"/>
    </location>
</feature>
<keyword evidence="4" id="KW-0808">Transferase</keyword>
<dbReference type="InterPro" id="IPR055414">
    <property type="entry name" value="LRR_R13L4/SHOC2-like"/>
</dbReference>
<dbReference type="SMART" id="SM00369">
    <property type="entry name" value="LRR_TYP"/>
    <property type="match status" value="18"/>
</dbReference>
<dbReference type="InterPro" id="IPR025875">
    <property type="entry name" value="Leu-rich_rpt_4"/>
</dbReference>
<feature type="domain" description="Roc" evidence="13">
    <location>
        <begin position="510"/>
        <end position="677"/>
    </location>
</feature>
<dbReference type="Pfam" id="PF00560">
    <property type="entry name" value="LRR_1"/>
    <property type="match status" value="1"/>
</dbReference>
<proteinExistence type="predicted"/>
<keyword evidence="7" id="KW-0418">Kinase</keyword>
<evidence type="ECO:0000256" key="1">
    <source>
        <dbReference type="ARBA" id="ARBA00012513"/>
    </source>
</evidence>
<dbReference type="NCBIfam" id="TIGR00231">
    <property type="entry name" value="small_GTP"/>
    <property type="match status" value="1"/>
</dbReference>
<evidence type="ECO:0000256" key="6">
    <source>
        <dbReference type="ARBA" id="ARBA00022741"/>
    </source>
</evidence>
<dbReference type="Proteomes" id="UP000738376">
    <property type="component" value="Unassembled WGS sequence"/>
</dbReference>
<dbReference type="SUPFAM" id="SSF52540">
    <property type="entry name" value="P-loop containing nucleoside triphosphate hydrolases"/>
    <property type="match status" value="1"/>
</dbReference>
<dbReference type="Pfam" id="PF16095">
    <property type="entry name" value="COR-A"/>
    <property type="match status" value="1"/>
</dbReference>
<dbReference type="Pfam" id="PF23598">
    <property type="entry name" value="LRR_14"/>
    <property type="match status" value="3"/>
</dbReference>
<keyword evidence="5" id="KW-0677">Repeat</keyword>
<keyword evidence="9" id="KW-0342">GTP-binding</keyword>
<dbReference type="Pfam" id="PF08477">
    <property type="entry name" value="Roc"/>
    <property type="match status" value="1"/>
</dbReference>
<sequence>MTDAELLAIIAQAEREGWTELDLSGNDLFELPAEIGKLSKLESLILGKKIEGLELVGDRVLQQVSGNKFKTLPIELLNLPNLRKLDISGNPLERIPDVVTQILRLEELVLIRVELTEIPDAISNLANLTQLYLSDNQITQIPDAISNLANLTQLYLSSNQITQIPDAISNLANLTQLYLSSNQITQIPDAISNLANLTQLYLSSNQITQIPDAISNLANLTQLYLRSNQITQIPDAISNLANLTQLDLRYNQITQIPDAISNLANLTQLDLRYNQITQIPDAISNLANLTQLYLSSNQITQIPDAISNLANLTQLYLSSNQITQIPDAISNLANLTQLYLSSNQITQIPDAISNLANLTQLYLSSNQITQIPDAISNLANLTQLDLRSNQITQIPDAISNLANLTQLDLRSNQITQIPDAISNLANLTQLYLSSNQITQIPDAISNLANLTQLYLSSNQITQIPDAISNLANLTQLDLSSNPLPIPPEILNDYENPATIINYWQKWKQSERKPLNEAKVILIGHGAVGKTSLVRQLIDRDFKPDETKTEGIDIRHWQISAREETVKLRVWDFGGQEIMHATHQFFLTERSLYLLVLNARKDEGNNDVEYWLKIIESFGKDAPVLIIANKSDEHPLKLNRRHLQEKYPNIQGFFETSCKTGLGIDDLRKAIAQQIAAMDHVFNELPQQWFRLKEQIEQDNRDHISYAEYECICNDQEISDRQERRDLIRLLHLLGIVLNFADDTRLQDTSVLNPEWVTGGVYRILNDNLLITKHKGMLNWQDLTRILTPKNKGDRNCYQENRDRQFILDMMQKFELCFPLDSNSQNPIYLIPELLDEEEPDTGIWENTLNLEYHYKILFSSVISRFIVKMHHCISKRTYWRTGVILAFPEGNRAYIKADLADAKIFIRIDGNPNTRRSSLAAIRNNFESIHHSISALEVDERVPLPDNPKVSISYKHLLKLESRGEINYFPEGSDRAYNIRELLDGISSIEERRSRDEKAERRGDTYNNFYAPTGQVIAGNLKTQGKNTGIQNNTLNPNVDPETSQSSTVKSESKPMKTILMLAANPQNSVSLRLQQEERDIKERLRLAGYGTEPIKTAVAVRPRDIQQAMLDFKPQIIHFSGHGANEDGLVFEDIDGKFKLIEGEDLAELFDLFSDRIECVVLNACYSETQAEAIRQNIKYVIGMNQAIGDRAAIEFAVRFYAAIGAGEPYEFAFKLGCNAIRLAGIKEYATPQFLKKG</sequence>
<dbReference type="InterPro" id="IPR003591">
    <property type="entry name" value="Leu-rich_rpt_typical-subtyp"/>
</dbReference>
<evidence type="ECO:0000256" key="9">
    <source>
        <dbReference type="ARBA" id="ARBA00023134"/>
    </source>
</evidence>
<evidence type="ECO:0000256" key="7">
    <source>
        <dbReference type="ARBA" id="ARBA00022777"/>
    </source>
</evidence>
<dbReference type="Gene3D" id="1.10.10.10">
    <property type="entry name" value="Winged helix-like DNA-binding domain superfamily/Winged helix DNA-binding domain"/>
    <property type="match status" value="1"/>
</dbReference>
<evidence type="ECO:0000256" key="4">
    <source>
        <dbReference type="ARBA" id="ARBA00022679"/>
    </source>
</evidence>
<dbReference type="InterPro" id="IPR057263">
    <property type="entry name" value="COR-B"/>
</dbReference>
<keyword evidence="3" id="KW-0433">Leucine-rich repeat</keyword>
<dbReference type="Gene3D" id="3.80.10.10">
    <property type="entry name" value="Ribonuclease Inhibitor"/>
    <property type="match status" value="4"/>
</dbReference>
<dbReference type="PROSITE" id="PS51419">
    <property type="entry name" value="RAB"/>
    <property type="match status" value="1"/>
</dbReference>
<accession>A0ABX1LV00</accession>
<dbReference type="Pfam" id="PF25497">
    <property type="entry name" value="COR-B"/>
    <property type="match status" value="1"/>
</dbReference>
<keyword evidence="6" id="KW-0547">Nucleotide-binding</keyword>
<comment type="catalytic activity">
    <reaction evidence="10">
        <text>L-threonyl-[protein] + ATP = O-phospho-L-threonyl-[protein] + ADP + H(+)</text>
        <dbReference type="Rhea" id="RHEA:46608"/>
        <dbReference type="Rhea" id="RHEA-COMP:11060"/>
        <dbReference type="Rhea" id="RHEA-COMP:11605"/>
        <dbReference type="ChEBI" id="CHEBI:15378"/>
        <dbReference type="ChEBI" id="CHEBI:30013"/>
        <dbReference type="ChEBI" id="CHEBI:30616"/>
        <dbReference type="ChEBI" id="CHEBI:61977"/>
        <dbReference type="ChEBI" id="CHEBI:456216"/>
        <dbReference type="EC" id="2.7.11.1"/>
    </reaction>
</comment>
<dbReference type="InterPro" id="IPR032675">
    <property type="entry name" value="LRR_dom_sf"/>
</dbReference>
<dbReference type="Pfam" id="PF12799">
    <property type="entry name" value="LRR_4"/>
    <property type="match status" value="1"/>
</dbReference>
<dbReference type="InterPro" id="IPR001611">
    <property type="entry name" value="Leu-rich_rpt"/>
</dbReference>
<evidence type="ECO:0000259" key="13">
    <source>
        <dbReference type="PROSITE" id="PS51424"/>
    </source>
</evidence>
<dbReference type="Gene3D" id="3.30.310.200">
    <property type="match status" value="1"/>
</dbReference>
<dbReference type="InterPro" id="IPR027417">
    <property type="entry name" value="P-loop_NTPase"/>
</dbReference>
<name>A0ABX1LV00_9CYAN</name>
<keyword evidence="15" id="KW-1185">Reference proteome</keyword>
<dbReference type="SMART" id="SM00175">
    <property type="entry name" value="RAB"/>
    <property type="match status" value="1"/>
</dbReference>
<dbReference type="Pfam" id="PF12770">
    <property type="entry name" value="CHAT"/>
    <property type="match status" value="1"/>
</dbReference>
<protein>
    <recommendedName>
        <fullName evidence="1">non-specific serine/threonine protein kinase</fullName>
        <ecNumber evidence="1">2.7.11.1</ecNumber>
    </recommendedName>
</protein>
<evidence type="ECO:0000313" key="14">
    <source>
        <dbReference type="EMBL" id="NMF59944.1"/>
    </source>
</evidence>
<dbReference type="InterPro" id="IPR036388">
    <property type="entry name" value="WH-like_DNA-bd_sf"/>
</dbReference>
<dbReference type="InterPro" id="IPR005225">
    <property type="entry name" value="Small_GTP-bd"/>
</dbReference>
<dbReference type="Gene3D" id="3.40.50.300">
    <property type="entry name" value="P-loop containing nucleotide triphosphate hydrolases"/>
    <property type="match status" value="1"/>
</dbReference>
<dbReference type="PANTHER" id="PTHR48051">
    <property type="match status" value="1"/>
</dbReference>
<keyword evidence="8" id="KW-0067">ATP-binding</keyword>
<gene>
    <name evidence="14" type="ORF">HC246_18440</name>
</gene>
<dbReference type="EC" id="2.7.11.1" evidence="1"/>
<comment type="caution">
    <text evidence="14">The sequence shown here is derived from an EMBL/GenBank/DDBJ whole genome shotgun (WGS) entry which is preliminary data.</text>
</comment>
<dbReference type="InterPro" id="IPR050216">
    <property type="entry name" value="LRR_domain-containing"/>
</dbReference>
<evidence type="ECO:0000256" key="2">
    <source>
        <dbReference type="ARBA" id="ARBA00022527"/>
    </source>
</evidence>
<dbReference type="EMBL" id="JAAVJL010000002">
    <property type="protein sequence ID" value="NMF59944.1"/>
    <property type="molecule type" value="Genomic_DNA"/>
</dbReference>
<dbReference type="PRINTS" id="PR00449">
    <property type="entry name" value="RASTRNSFRMNG"/>
</dbReference>
<dbReference type="InterPro" id="IPR020859">
    <property type="entry name" value="ROC"/>
</dbReference>
<evidence type="ECO:0000256" key="12">
    <source>
        <dbReference type="SAM" id="MobiDB-lite"/>
    </source>
</evidence>
<evidence type="ECO:0000256" key="3">
    <source>
        <dbReference type="ARBA" id="ARBA00022614"/>
    </source>
</evidence>
<dbReference type="PROSITE" id="PS51424">
    <property type="entry name" value="ROC"/>
    <property type="match status" value="1"/>
</dbReference>
<dbReference type="SUPFAM" id="SSF52058">
    <property type="entry name" value="L domain-like"/>
    <property type="match status" value="2"/>
</dbReference>
<evidence type="ECO:0000256" key="11">
    <source>
        <dbReference type="ARBA" id="ARBA00048679"/>
    </source>
</evidence>
<evidence type="ECO:0000313" key="15">
    <source>
        <dbReference type="Proteomes" id="UP000738376"/>
    </source>
</evidence>
<reference evidence="14 15" key="1">
    <citation type="submission" date="2020-03" db="EMBL/GenBank/DDBJ databases">
        <title>Draft Genome Sequence of 2-Methylisoborneol Producing Pseudanabaena yagii Strain GIHE-NHR1 Isolated from North Han River in South Korea.</title>
        <authorList>
            <person name="Jeong J."/>
        </authorList>
    </citation>
    <scope>NUCLEOTIDE SEQUENCE [LARGE SCALE GENOMIC DNA]</scope>
    <source>
        <strain evidence="14 15">GIHE-NHR1</strain>
    </source>
</reference>
<feature type="compositionally biased region" description="Polar residues" evidence="12">
    <location>
        <begin position="1032"/>
        <end position="1050"/>
    </location>
</feature>
<dbReference type="RefSeq" id="WP_169364911.1">
    <property type="nucleotide sequence ID" value="NZ_JAAVJL010000002.1"/>
</dbReference>
<dbReference type="PROSITE" id="PS51450">
    <property type="entry name" value="LRR"/>
    <property type="match status" value="16"/>
</dbReference>
<dbReference type="InterPro" id="IPR024983">
    <property type="entry name" value="CHAT_dom"/>
</dbReference>
<evidence type="ECO:0000256" key="5">
    <source>
        <dbReference type="ARBA" id="ARBA00022737"/>
    </source>
</evidence>
<dbReference type="InterPro" id="IPR032171">
    <property type="entry name" value="COR-A"/>
</dbReference>
<organism evidence="14 15">
    <name type="scientific">Pseudanabaena yagii GIHE-NHR1</name>
    <dbReference type="NCBI Taxonomy" id="2722753"/>
    <lineage>
        <taxon>Bacteria</taxon>
        <taxon>Bacillati</taxon>
        <taxon>Cyanobacteriota</taxon>
        <taxon>Cyanophyceae</taxon>
        <taxon>Pseudanabaenales</taxon>
        <taxon>Pseudanabaenaceae</taxon>
        <taxon>Pseudanabaena</taxon>
        <taxon>Pseudanabaena yagii</taxon>
    </lineage>
</organism>